<evidence type="ECO:0000313" key="2">
    <source>
        <dbReference type="EMBL" id="SEH04271.1"/>
    </source>
</evidence>
<proteinExistence type="predicted"/>
<feature type="chain" id="PRO_5014731548" evidence="1">
    <location>
        <begin position="19"/>
        <end position="247"/>
    </location>
</feature>
<dbReference type="Proteomes" id="UP000236724">
    <property type="component" value="Unassembled WGS sequence"/>
</dbReference>
<protein>
    <submittedName>
        <fullName evidence="2">Two component regulator propeller</fullName>
    </submittedName>
</protein>
<evidence type="ECO:0000313" key="3">
    <source>
        <dbReference type="Proteomes" id="UP000236724"/>
    </source>
</evidence>
<feature type="signal peptide" evidence="1">
    <location>
        <begin position="1"/>
        <end position="18"/>
    </location>
</feature>
<dbReference type="EMBL" id="FMSV02000033">
    <property type="protein sequence ID" value="SEH04271.1"/>
    <property type="molecule type" value="Genomic_DNA"/>
</dbReference>
<dbReference type="RefSeq" id="WP_103918358.1">
    <property type="nucleotide sequence ID" value="NZ_FMSV02000033.1"/>
</dbReference>
<dbReference type="InterPro" id="IPR011110">
    <property type="entry name" value="Reg_prop"/>
</dbReference>
<keyword evidence="1" id="KW-0732">Signal</keyword>
<dbReference type="AlphaFoldDB" id="A0A1H6F4G8"/>
<dbReference type="Gene3D" id="2.130.10.10">
    <property type="entry name" value="YVTN repeat-like/Quinoprotein amine dehydrogenase"/>
    <property type="match status" value="1"/>
</dbReference>
<organism evidence="2 3">
    <name type="scientific">Candidatus Venteria ishoeyi</name>
    <dbReference type="NCBI Taxonomy" id="1899563"/>
    <lineage>
        <taxon>Bacteria</taxon>
        <taxon>Pseudomonadati</taxon>
        <taxon>Pseudomonadota</taxon>
        <taxon>Gammaproteobacteria</taxon>
        <taxon>Thiotrichales</taxon>
        <taxon>Thiotrichaceae</taxon>
        <taxon>Venteria</taxon>
    </lineage>
</organism>
<reference evidence="2 3" key="1">
    <citation type="submission" date="2016-10" db="EMBL/GenBank/DDBJ databases">
        <authorList>
            <person name="de Groot N.N."/>
        </authorList>
    </citation>
    <scope>NUCLEOTIDE SEQUENCE [LARGE SCALE GENOMIC DNA]</scope>
    <source>
        <strain evidence="2">MBHS1</strain>
    </source>
</reference>
<dbReference type="InterPro" id="IPR015943">
    <property type="entry name" value="WD40/YVTN_repeat-like_dom_sf"/>
</dbReference>
<name>A0A1H6F4G8_9GAMM</name>
<dbReference type="OrthoDB" id="9803764at2"/>
<evidence type="ECO:0000256" key="1">
    <source>
        <dbReference type="SAM" id="SignalP"/>
    </source>
</evidence>
<dbReference type="SUPFAM" id="SSF63829">
    <property type="entry name" value="Calcium-dependent phosphotriesterase"/>
    <property type="match status" value="1"/>
</dbReference>
<dbReference type="Pfam" id="PF07494">
    <property type="entry name" value="Reg_prop"/>
    <property type="match status" value="1"/>
</dbReference>
<gene>
    <name evidence="2" type="ORF">MBHS_00117</name>
</gene>
<keyword evidence="3" id="KW-1185">Reference proteome</keyword>
<sequence>MLKLLCLFVLCFSGQAFALSFEPAAPLVEVNGQIAISVQGVQGEVIWSVNKGRIEGNGNLATFFAPSEDGIATVLAVDGSGNFESLRVTVAKGEEVAGGVSLDNAQWELFTNRNDINALLLSDDGETLWVGTDGGLEQRNASSGELLRVYTKLDGLPANGIKHLISDGSGGLWIHNNTGAGLARLGADGQWFIYTSDNSDLPDNHISALLSDDEGGIWIATSRGLAHLFADGHWRIFHAGKNWNNGC</sequence>
<accession>A0A1H6F4G8</accession>